<dbReference type="GO" id="GO:0004828">
    <property type="term" value="F:serine-tRNA ligase activity"/>
    <property type="evidence" value="ECO:0007669"/>
    <property type="project" value="InterPro"/>
</dbReference>
<dbReference type="InterPro" id="IPR015866">
    <property type="entry name" value="Ser-tRNA-synth_1_N"/>
</dbReference>
<dbReference type="AlphaFoldDB" id="A0A395IIW9"/>
<dbReference type="GO" id="GO:0005524">
    <property type="term" value="F:ATP binding"/>
    <property type="evidence" value="ECO:0007669"/>
    <property type="project" value="InterPro"/>
</dbReference>
<dbReference type="InterPro" id="IPR010978">
    <property type="entry name" value="tRNA-bd_arm"/>
</dbReference>
<feature type="region of interest" description="Disordered" evidence="1">
    <location>
        <begin position="1"/>
        <end position="25"/>
    </location>
</feature>
<evidence type="ECO:0000313" key="3">
    <source>
        <dbReference type="EMBL" id="RAL60190.1"/>
    </source>
</evidence>
<sequence length="101" mass="11604">MLDVNDFITERGGNPQKIKESQRRRYAPEEAVDEVIALYEDHRKTQYAATQVNSKINETQKAIGAKKKAKEDASELLQQKIDLEKEKKTWLDAAAEKRNNS</sequence>
<dbReference type="InterPro" id="IPR002317">
    <property type="entry name" value="Ser-tRNA-ligase_type_1"/>
</dbReference>
<dbReference type="EMBL" id="QKRW01000043">
    <property type="protein sequence ID" value="RAL60190.1"/>
    <property type="molecule type" value="Genomic_DNA"/>
</dbReference>
<comment type="caution">
    <text evidence="3">The sequence shown here is derived from an EMBL/GenBank/DDBJ whole genome shotgun (WGS) entry which is preliminary data.</text>
</comment>
<name>A0A395IIW9_9HELO</name>
<dbReference type="UniPathway" id="UPA00906">
    <property type="reaction ID" value="UER00895"/>
</dbReference>
<dbReference type="OrthoDB" id="10264585at2759"/>
<proteinExistence type="predicted"/>
<dbReference type="Gene3D" id="1.10.287.40">
    <property type="entry name" value="Serine-tRNA synthetase, tRNA binding domain"/>
    <property type="match status" value="1"/>
</dbReference>
<organism evidence="3 4">
    <name type="scientific">Monilinia fructigena</name>
    <dbReference type="NCBI Taxonomy" id="38457"/>
    <lineage>
        <taxon>Eukaryota</taxon>
        <taxon>Fungi</taxon>
        <taxon>Dikarya</taxon>
        <taxon>Ascomycota</taxon>
        <taxon>Pezizomycotina</taxon>
        <taxon>Leotiomycetes</taxon>
        <taxon>Helotiales</taxon>
        <taxon>Sclerotiniaceae</taxon>
        <taxon>Monilinia</taxon>
    </lineage>
</organism>
<keyword evidence="4" id="KW-1185">Reference proteome</keyword>
<dbReference type="SUPFAM" id="SSF46589">
    <property type="entry name" value="tRNA-binding arm"/>
    <property type="match status" value="1"/>
</dbReference>
<dbReference type="Proteomes" id="UP000249056">
    <property type="component" value="Unassembled WGS sequence"/>
</dbReference>
<evidence type="ECO:0000259" key="2">
    <source>
        <dbReference type="Pfam" id="PF02403"/>
    </source>
</evidence>
<gene>
    <name evidence="3" type="ORF">DID88_000812</name>
</gene>
<accession>A0A395IIW9</accession>
<dbReference type="Pfam" id="PF02403">
    <property type="entry name" value="Seryl_tRNA_N"/>
    <property type="match status" value="1"/>
</dbReference>
<dbReference type="PANTHER" id="PTHR11778">
    <property type="entry name" value="SERYL-TRNA SYNTHETASE"/>
    <property type="match status" value="1"/>
</dbReference>
<protein>
    <recommendedName>
        <fullName evidence="2">Serine-tRNA synthetase type1 N-terminal domain-containing protein</fullName>
    </recommendedName>
</protein>
<dbReference type="InterPro" id="IPR042103">
    <property type="entry name" value="SerRS_1_N_sf"/>
</dbReference>
<evidence type="ECO:0000313" key="4">
    <source>
        <dbReference type="Proteomes" id="UP000249056"/>
    </source>
</evidence>
<dbReference type="GO" id="GO:0006434">
    <property type="term" value="P:seryl-tRNA aminoacylation"/>
    <property type="evidence" value="ECO:0007669"/>
    <property type="project" value="InterPro"/>
</dbReference>
<feature type="domain" description="Serine-tRNA synthetase type1 N-terminal" evidence="2">
    <location>
        <begin position="1"/>
        <end position="92"/>
    </location>
</feature>
<reference evidence="3 4" key="1">
    <citation type="submission" date="2018-06" db="EMBL/GenBank/DDBJ databases">
        <title>Genome Sequence of the Brown Rot Fungal Pathogen Monilinia fructigena.</title>
        <authorList>
            <person name="Landi L."/>
            <person name="De Miccolis Angelini R.M."/>
            <person name="Pollastro S."/>
            <person name="Abate D."/>
            <person name="Faretra F."/>
            <person name="Romanazzi G."/>
        </authorList>
    </citation>
    <scope>NUCLEOTIDE SEQUENCE [LARGE SCALE GENOMIC DNA]</scope>
    <source>
        <strain evidence="3 4">Mfrg269</strain>
    </source>
</reference>
<evidence type="ECO:0000256" key="1">
    <source>
        <dbReference type="SAM" id="MobiDB-lite"/>
    </source>
</evidence>